<name>G4QC10_TAYAM</name>
<evidence type="ECO:0000313" key="2">
    <source>
        <dbReference type="Proteomes" id="UP000009284"/>
    </source>
</evidence>
<reference key="1">
    <citation type="submission" date="2011-09" db="EMBL/GenBank/DDBJ databases">
        <title>Genomic characterization of the Taylorella genus.</title>
        <authorList>
            <person name="Hebert L."/>
            <person name="Moumen B."/>
            <person name="Pons N."/>
            <person name="Duquesne F."/>
            <person name="Breuil M.-F."/>
            <person name="Goux D."/>
            <person name="Batto J.-M."/>
            <person name="Renault P."/>
            <person name="Laugier C."/>
            <person name="Petry S."/>
        </authorList>
    </citation>
    <scope>NUCLEOTIDE SEQUENCE</scope>
    <source>
        <strain>MCE3</strain>
    </source>
</reference>
<protein>
    <submittedName>
        <fullName evidence="1">Uncharacterized protein</fullName>
    </submittedName>
</protein>
<dbReference type="Proteomes" id="UP000009284">
    <property type="component" value="Chromosome"/>
</dbReference>
<dbReference type="EMBL" id="CP003059">
    <property type="protein sequence ID" value="AEP36826.1"/>
    <property type="molecule type" value="Genomic_DNA"/>
</dbReference>
<keyword evidence="2" id="KW-1185">Reference proteome</keyword>
<reference evidence="1 2" key="2">
    <citation type="journal article" date="2012" name="PLoS ONE">
        <title>Genomic characterization of the taylorella genus.</title>
        <authorList>
            <person name="Hebert L."/>
            <person name="Moumen B."/>
            <person name="Pons N."/>
            <person name="Duquesne F."/>
            <person name="Breuil M.F."/>
            <person name="Goux D."/>
            <person name="Batto J.M."/>
            <person name="Laugier C."/>
            <person name="Renault P."/>
            <person name="Petry S."/>
        </authorList>
    </citation>
    <scope>NUCLEOTIDE SEQUENCE [LARGE SCALE GENOMIC DNA]</scope>
    <source>
        <strain evidence="1 2">MCE3</strain>
    </source>
</reference>
<dbReference type="Gene3D" id="3.30.1150.10">
    <property type="match status" value="1"/>
</dbReference>
<sequence length="47" mass="5388">MALNQAASKLFRKASPLPKPPESMLKGDTLCFTIPIDYDNKKYLIYR</sequence>
<accession>G4QC10</accession>
<proteinExistence type="predicted"/>
<organism evidence="1 2">
    <name type="scientific">Taylorella asinigenitalis (strain MCE3)</name>
    <dbReference type="NCBI Taxonomy" id="1008459"/>
    <lineage>
        <taxon>Bacteria</taxon>
        <taxon>Pseudomonadati</taxon>
        <taxon>Pseudomonadota</taxon>
        <taxon>Betaproteobacteria</taxon>
        <taxon>Burkholderiales</taxon>
        <taxon>Alcaligenaceae</taxon>
        <taxon>Taylorella</taxon>
    </lineage>
</organism>
<dbReference type="RefSeq" id="WP_014111721.1">
    <property type="nucleotide sequence ID" value="NC_016043.1"/>
</dbReference>
<dbReference type="AlphaFoldDB" id="G4QC10"/>
<evidence type="ECO:0000313" key="1">
    <source>
        <dbReference type="EMBL" id="AEP36826.1"/>
    </source>
</evidence>
<dbReference type="eggNOG" id="COG0810">
    <property type="taxonomic scope" value="Bacteria"/>
</dbReference>
<dbReference type="KEGG" id="tas:TASI_1069"/>
<dbReference type="HOGENOM" id="CLU_3174185_0_0_4"/>
<gene>
    <name evidence="1" type="ordered locus">TASI_1069</name>
</gene>